<sequence>WRTAGDDGHTQRGDFTFTLRSAD</sequence>
<name>A0A383D286_9ZZZZ</name>
<dbReference type="EMBL" id="UINC01213698">
    <property type="protein sequence ID" value="SVE38592.1"/>
    <property type="molecule type" value="Genomic_DNA"/>
</dbReference>
<accession>A0A383D286</accession>
<feature type="non-terminal residue" evidence="2">
    <location>
        <position position="1"/>
    </location>
</feature>
<reference evidence="2" key="1">
    <citation type="submission" date="2018-05" db="EMBL/GenBank/DDBJ databases">
        <authorList>
            <person name="Lanie J.A."/>
            <person name="Ng W.-L."/>
            <person name="Kazmierczak K.M."/>
            <person name="Andrzejewski T.M."/>
            <person name="Davidsen T.M."/>
            <person name="Wayne K.J."/>
            <person name="Tettelin H."/>
            <person name="Glass J.I."/>
            <person name="Rusch D."/>
            <person name="Podicherti R."/>
            <person name="Tsui H.-C.T."/>
            <person name="Winkler M.E."/>
        </authorList>
    </citation>
    <scope>NUCLEOTIDE SEQUENCE</scope>
</reference>
<evidence type="ECO:0008006" key="3">
    <source>
        <dbReference type="Google" id="ProtNLM"/>
    </source>
</evidence>
<proteinExistence type="predicted"/>
<protein>
    <recommendedName>
        <fullName evidence="3">CopC domain-containing protein</fullName>
    </recommendedName>
</protein>
<feature type="region of interest" description="Disordered" evidence="1">
    <location>
        <begin position="1"/>
        <end position="23"/>
    </location>
</feature>
<evidence type="ECO:0000256" key="1">
    <source>
        <dbReference type="SAM" id="MobiDB-lite"/>
    </source>
</evidence>
<gene>
    <name evidence="2" type="ORF">METZ01_LOCUS491446</name>
</gene>
<evidence type="ECO:0000313" key="2">
    <source>
        <dbReference type="EMBL" id="SVE38592.1"/>
    </source>
</evidence>
<organism evidence="2">
    <name type="scientific">marine metagenome</name>
    <dbReference type="NCBI Taxonomy" id="408172"/>
    <lineage>
        <taxon>unclassified sequences</taxon>
        <taxon>metagenomes</taxon>
        <taxon>ecological metagenomes</taxon>
    </lineage>
</organism>
<feature type="compositionally biased region" description="Basic and acidic residues" evidence="1">
    <location>
        <begin position="1"/>
        <end position="12"/>
    </location>
</feature>
<dbReference type="AlphaFoldDB" id="A0A383D286"/>